<evidence type="ECO:0000313" key="3">
    <source>
        <dbReference type="Proteomes" id="UP000789405"/>
    </source>
</evidence>
<name>A0A9N9K292_9GLOM</name>
<comment type="caution">
    <text evidence="2">The sequence shown here is derived from an EMBL/GenBank/DDBJ whole genome shotgun (WGS) entry which is preliminary data.</text>
</comment>
<feature type="transmembrane region" description="Helical" evidence="1">
    <location>
        <begin position="65"/>
        <end position="89"/>
    </location>
</feature>
<keyword evidence="1" id="KW-0472">Membrane</keyword>
<protein>
    <submittedName>
        <fullName evidence="2">26859_t:CDS:1</fullName>
    </submittedName>
</protein>
<dbReference type="Proteomes" id="UP000789405">
    <property type="component" value="Unassembled WGS sequence"/>
</dbReference>
<proteinExistence type="predicted"/>
<feature type="non-terminal residue" evidence="2">
    <location>
        <position position="1"/>
    </location>
</feature>
<accession>A0A9N9K292</accession>
<evidence type="ECO:0000313" key="2">
    <source>
        <dbReference type="EMBL" id="CAG8808456.1"/>
    </source>
</evidence>
<reference evidence="2" key="1">
    <citation type="submission" date="2021-06" db="EMBL/GenBank/DDBJ databases">
        <authorList>
            <person name="Kallberg Y."/>
            <person name="Tangrot J."/>
            <person name="Rosling A."/>
        </authorList>
    </citation>
    <scope>NUCLEOTIDE SEQUENCE</scope>
    <source>
        <strain evidence="2">MA453B</strain>
    </source>
</reference>
<organism evidence="2 3">
    <name type="scientific">Dentiscutata erythropus</name>
    <dbReference type="NCBI Taxonomy" id="1348616"/>
    <lineage>
        <taxon>Eukaryota</taxon>
        <taxon>Fungi</taxon>
        <taxon>Fungi incertae sedis</taxon>
        <taxon>Mucoromycota</taxon>
        <taxon>Glomeromycotina</taxon>
        <taxon>Glomeromycetes</taxon>
        <taxon>Diversisporales</taxon>
        <taxon>Gigasporaceae</taxon>
        <taxon>Dentiscutata</taxon>
    </lineage>
</organism>
<evidence type="ECO:0000256" key="1">
    <source>
        <dbReference type="SAM" id="Phobius"/>
    </source>
</evidence>
<dbReference type="AlphaFoldDB" id="A0A9N9K292"/>
<keyword evidence="1" id="KW-0812">Transmembrane</keyword>
<gene>
    <name evidence="2" type="ORF">DERYTH_LOCUS24889</name>
</gene>
<keyword evidence="3" id="KW-1185">Reference proteome</keyword>
<feature type="transmembrane region" description="Helical" evidence="1">
    <location>
        <begin position="38"/>
        <end position="59"/>
    </location>
</feature>
<dbReference type="EMBL" id="CAJVPY010043780">
    <property type="protein sequence ID" value="CAG8808456.1"/>
    <property type="molecule type" value="Genomic_DNA"/>
</dbReference>
<sequence>IKNPIVLYSMETFKEIDIVIVPNDRSGKKHPFTASDSVGVTSCFCGLLFLISEIVLLVLGENDGVYIFLIANFSLVIVCFCGCGCRFLLCMSKSKEYKIINNTELQEIAILSPVTTNNETNDEITDDQQHNNNIRRQLKTPITNVSQSASDLGVNGTDKRNEGG</sequence>
<keyword evidence="1" id="KW-1133">Transmembrane helix</keyword>